<dbReference type="eggNOG" id="COG1672">
    <property type="taxonomic scope" value="Bacteria"/>
</dbReference>
<feature type="domain" description="CHAT" evidence="1">
    <location>
        <begin position="99"/>
        <end position="267"/>
    </location>
</feature>
<proteinExistence type="predicted"/>
<reference evidence="3 4" key="1">
    <citation type="journal article" date="2011" name="Stand. Genomic Sci.">
        <title>Complete genome sequence of Haliscomenobacter hydrossis type strain (O).</title>
        <authorList>
            <consortium name="US DOE Joint Genome Institute (JGI-PGF)"/>
            <person name="Daligault H."/>
            <person name="Lapidus A."/>
            <person name="Zeytun A."/>
            <person name="Nolan M."/>
            <person name="Lucas S."/>
            <person name="Del Rio T.G."/>
            <person name="Tice H."/>
            <person name="Cheng J.F."/>
            <person name="Tapia R."/>
            <person name="Han C."/>
            <person name="Goodwin L."/>
            <person name="Pitluck S."/>
            <person name="Liolios K."/>
            <person name="Pagani I."/>
            <person name="Ivanova N."/>
            <person name="Huntemann M."/>
            <person name="Mavromatis K."/>
            <person name="Mikhailova N."/>
            <person name="Pati A."/>
            <person name="Chen A."/>
            <person name="Palaniappan K."/>
            <person name="Land M."/>
            <person name="Hauser L."/>
            <person name="Brambilla E.M."/>
            <person name="Rohde M."/>
            <person name="Verbarg S."/>
            <person name="Goker M."/>
            <person name="Bristow J."/>
            <person name="Eisen J.A."/>
            <person name="Markowitz V."/>
            <person name="Hugenholtz P."/>
            <person name="Kyrpides N.C."/>
            <person name="Klenk H.P."/>
            <person name="Woyke T."/>
        </authorList>
    </citation>
    <scope>NUCLEOTIDE SEQUENCE [LARGE SCALE GENOMIC DNA]</scope>
    <source>
        <strain evidence="4">ATCC 27775 / DSM 1100 / LMG 10767 / O</strain>
    </source>
</reference>
<reference key="2">
    <citation type="submission" date="2011-04" db="EMBL/GenBank/DDBJ databases">
        <title>Complete sequence of chromosome of Haliscomenobacter hydrossis DSM 1100.</title>
        <authorList>
            <consortium name="US DOE Joint Genome Institute (JGI-PGF)"/>
            <person name="Lucas S."/>
            <person name="Han J."/>
            <person name="Lapidus A."/>
            <person name="Bruce D."/>
            <person name="Goodwin L."/>
            <person name="Pitluck S."/>
            <person name="Peters L."/>
            <person name="Kyrpides N."/>
            <person name="Mavromatis K."/>
            <person name="Ivanova N."/>
            <person name="Ovchinnikova G."/>
            <person name="Pagani I."/>
            <person name="Daligault H."/>
            <person name="Detter J.C."/>
            <person name="Han C."/>
            <person name="Land M."/>
            <person name="Hauser L."/>
            <person name="Markowitz V."/>
            <person name="Cheng J.-F."/>
            <person name="Hugenholtz P."/>
            <person name="Woyke T."/>
            <person name="Wu D."/>
            <person name="Verbarg S."/>
            <person name="Frueling A."/>
            <person name="Brambilla E."/>
            <person name="Klenk H.-P."/>
            <person name="Eisen J.A."/>
        </authorList>
    </citation>
    <scope>NUCLEOTIDE SEQUENCE</scope>
    <source>
        <strain>DSM 1100</strain>
    </source>
</reference>
<dbReference type="Proteomes" id="UP000008461">
    <property type="component" value="Chromosome"/>
</dbReference>
<dbReference type="InterPro" id="IPR024983">
    <property type="entry name" value="CHAT_dom"/>
</dbReference>
<sequence>MKINKSTIQELIIEGKTEKAIEMLLTLVGKYDMEIHNSSIMLASRYSSLKKDKMRGVISDSEAKLNENRINFALTQMLTDVKTSWEIGESPIQNENERSKKTILFLAANPQDTQPIRLDKEIREIEEGLRRSEKREVFKLVQKWAVRIPDLRRAFLDEKPNIIHFSGHGSSYGRIILEDEIGNSKEIPPKAIGNLFSLFKDDIECVLLNACYSESQAQEIAKYIPFVIGMNDAIPDRAAIEFSSAFYDAIGNGKDIEFAFRLAQISIELLDITGDDIPVLIMK</sequence>
<evidence type="ECO:0000313" key="4">
    <source>
        <dbReference type="Proteomes" id="UP000008461"/>
    </source>
</evidence>
<accession>F4KSE2</accession>
<dbReference type="Pfam" id="PF19964">
    <property type="entry name" value="EAD11"/>
    <property type="match status" value="1"/>
</dbReference>
<keyword evidence="4" id="KW-1185">Reference proteome</keyword>
<dbReference type="KEGG" id="hhy:Halhy_5520"/>
<protein>
    <submittedName>
        <fullName evidence="3">Uncharacterized protein</fullName>
    </submittedName>
</protein>
<dbReference type="AlphaFoldDB" id="F4KSE2"/>
<dbReference type="RefSeq" id="WP_013767875.1">
    <property type="nucleotide sequence ID" value="NC_015510.1"/>
</dbReference>
<feature type="domain" description="Effector-associated" evidence="2">
    <location>
        <begin position="4"/>
        <end position="80"/>
    </location>
</feature>
<evidence type="ECO:0000259" key="2">
    <source>
        <dbReference type="Pfam" id="PF19964"/>
    </source>
</evidence>
<dbReference type="Pfam" id="PF12770">
    <property type="entry name" value="CHAT"/>
    <property type="match status" value="1"/>
</dbReference>
<name>F4KSE2_HALH1</name>
<evidence type="ECO:0000313" key="3">
    <source>
        <dbReference type="EMBL" id="AEE53345.1"/>
    </source>
</evidence>
<dbReference type="OrthoDB" id="149072at2"/>
<organism evidence="3 4">
    <name type="scientific">Haliscomenobacter hydrossis (strain ATCC 27775 / DSM 1100 / LMG 10767 / O)</name>
    <dbReference type="NCBI Taxonomy" id="760192"/>
    <lineage>
        <taxon>Bacteria</taxon>
        <taxon>Pseudomonadati</taxon>
        <taxon>Bacteroidota</taxon>
        <taxon>Saprospiria</taxon>
        <taxon>Saprospirales</taxon>
        <taxon>Haliscomenobacteraceae</taxon>
        <taxon>Haliscomenobacter</taxon>
    </lineage>
</organism>
<dbReference type="HOGENOM" id="CLU_069360_0_0_10"/>
<dbReference type="InterPro" id="IPR045439">
    <property type="entry name" value="EAD11"/>
</dbReference>
<dbReference type="STRING" id="760192.Halhy_5520"/>
<dbReference type="EMBL" id="CP002691">
    <property type="protein sequence ID" value="AEE53345.1"/>
    <property type="molecule type" value="Genomic_DNA"/>
</dbReference>
<evidence type="ECO:0000259" key="1">
    <source>
        <dbReference type="Pfam" id="PF12770"/>
    </source>
</evidence>
<gene>
    <name evidence="3" type="ordered locus">Halhy_5520</name>
</gene>